<feature type="compositionally biased region" description="Basic and acidic residues" evidence="4">
    <location>
        <begin position="281"/>
        <end position="301"/>
    </location>
</feature>
<dbReference type="PROSITE" id="PS50011">
    <property type="entry name" value="PROTEIN_KINASE_DOM"/>
    <property type="match status" value="1"/>
</dbReference>
<dbReference type="Proteomes" id="UP000818029">
    <property type="component" value="Chromosome A10"/>
</dbReference>
<feature type="region of interest" description="Disordered" evidence="4">
    <location>
        <begin position="697"/>
        <end position="739"/>
    </location>
</feature>
<dbReference type="InterPro" id="IPR000719">
    <property type="entry name" value="Prot_kinase_dom"/>
</dbReference>
<dbReference type="InterPro" id="IPR008266">
    <property type="entry name" value="Tyr_kinase_AS"/>
</dbReference>
<dbReference type="PaxDb" id="3635-A0A1U8ILX6"/>
<evidence type="ECO:0000256" key="2">
    <source>
        <dbReference type="ARBA" id="ARBA00022741"/>
    </source>
</evidence>
<dbReference type="GO" id="GO:0005524">
    <property type="term" value="F:ATP binding"/>
    <property type="evidence" value="ECO:0007669"/>
    <property type="project" value="UniProtKB-KW"/>
</dbReference>
<dbReference type="SMR" id="A0A1U8ILX6"/>
<dbReference type="RefSeq" id="XP_016676819.2">
    <property type="nucleotide sequence ID" value="XM_016821330.2"/>
</dbReference>
<organism evidence="6 7">
    <name type="scientific">Gossypium hirsutum</name>
    <name type="common">Upland cotton</name>
    <name type="synonym">Gossypium mexicanum</name>
    <dbReference type="NCBI Taxonomy" id="3635"/>
    <lineage>
        <taxon>Eukaryota</taxon>
        <taxon>Viridiplantae</taxon>
        <taxon>Streptophyta</taxon>
        <taxon>Embryophyta</taxon>
        <taxon>Tracheophyta</taxon>
        <taxon>Spermatophyta</taxon>
        <taxon>Magnoliopsida</taxon>
        <taxon>eudicotyledons</taxon>
        <taxon>Gunneridae</taxon>
        <taxon>Pentapetalae</taxon>
        <taxon>rosids</taxon>
        <taxon>malvids</taxon>
        <taxon>Malvales</taxon>
        <taxon>Malvaceae</taxon>
        <taxon>Malvoideae</taxon>
        <taxon>Gossypium</taxon>
    </lineage>
</organism>
<keyword evidence="6" id="KW-1185">Reference proteome</keyword>
<dbReference type="GeneID" id="107896227"/>
<protein>
    <submittedName>
        <fullName evidence="7">Probable receptor-like protein kinase At2g23200 isoform X1</fullName>
    </submittedName>
</protein>
<reference evidence="6" key="1">
    <citation type="journal article" date="2020" name="Nat. Genet.">
        <title>Genomic diversifications of five Gossypium allopolyploid species and their impact on cotton improvement.</title>
        <authorList>
            <person name="Chen Z.J."/>
            <person name="Sreedasyam A."/>
            <person name="Ando A."/>
            <person name="Song Q."/>
            <person name="De Santiago L.M."/>
            <person name="Hulse-Kemp A.M."/>
            <person name="Ding M."/>
            <person name="Ye W."/>
            <person name="Kirkbride R.C."/>
            <person name="Jenkins J."/>
            <person name="Plott C."/>
            <person name="Lovell J."/>
            <person name="Lin Y.M."/>
            <person name="Vaughn R."/>
            <person name="Liu B."/>
            <person name="Simpson S."/>
            <person name="Scheffler B.E."/>
            <person name="Wen L."/>
            <person name="Saski C.A."/>
            <person name="Grover C.E."/>
            <person name="Hu G."/>
            <person name="Conover J.L."/>
            <person name="Carlson J.W."/>
            <person name="Shu S."/>
            <person name="Boston L.B."/>
            <person name="Williams M."/>
            <person name="Peterson D.G."/>
            <person name="McGee K."/>
            <person name="Jones D.C."/>
            <person name="Wendel J.F."/>
            <person name="Stelly D.M."/>
            <person name="Grimwood J."/>
            <person name="Schmutz J."/>
        </authorList>
    </citation>
    <scope>NUCLEOTIDE SEQUENCE [LARGE SCALE GENOMIC DNA]</scope>
    <source>
        <strain evidence="6">cv. TM-1</strain>
    </source>
</reference>
<reference evidence="7" key="2">
    <citation type="submission" date="2025-08" db="UniProtKB">
        <authorList>
            <consortium name="RefSeq"/>
        </authorList>
    </citation>
    <scope>IDENTIFICATION</scope>
</reference>
<feature type="region of interest" description="Disordered" evidence="4">
    <location>
        <begin position="258"/>
        <end position="306"/>
    </location>
</feature>
<dbReference type="GO" id="GO:0007165">
    <property type="term" value="P:signal transduction"/>
    <property type="evidence" value="ECO:0000318"/>
    <property type="project" value="GO_Central"/>
</dbReference>
<dbReference type="Pfam" id="PF07714">
    <property type="entry name" value="PK_Tyr_Ser-Thr"/>
    <property type="match status" value="1"/>
</dbReference>
<proteinExistence type="predicted"/>
<evidence type="ECO:0000256" key="3">
    <source>
        <dbReference type="ARBA" id="ARBA00022840"/>
    </source>
</evidence>
<evidence type="ECO:0000313" key="7">
    <source>
        <dbReference type="RefSeq" id="XP_016676819.2"/>
    </source>
</evidence>
<keyword evidence="1" id="KW-0808">Transferase</keyword>
<feature type="domain" description="Protein kinase" evidence="5">
    <location>
        <begin position="345"/>
        <end position="652"/>
    </location>
</feature>
<dbReference type="AlphaFoldDB" id="A0A1U8ILX6"/>
<evidence type="ECO:0000259" key="5">
    <source>
        <dbReference type="PROSITE" id="PS50011"/>
    </source>
</evidence>
<keyword evidence="2" id="KW-0547">Nucleotide-binding</keyword>
<evidence type="ECO:0000256" key="4">
    <source>
        <dbReference type="SAM" id="MobiDB-lite"/>
    </source>
</evidence>
<keyword evidence="3" id="KW-0067">ATP-binding</keyword>
<dbReference type="KEGG" id="ghi:107896227"/>
<feature type="compositionally biased region" description="Low complexity" evidence="4">
    <location>
        <begin position="714"/>
        <end position="723"/>
    </location>
</feature>
<name>A0A1U8ILX6_GOSHI</name>
<gene>
    <name evidence="7" type="primary">LOC107896227</name>
</gene>
<dbReference type="InterPro" id="IPR001245">
    <property type="entry name" value="Ser-Thr/Tyr_kinase_cat_dom"/>
</dbReference>
<evidence type="ECO:0000313" key="6">
    <source>
        <dbReference type="Proteomes" id="UP000818029"/>
    </source>
</evidence>
<keyword evidence="1" id="KW-0723">Serine/threonine-protein kinase</keyword>
<dbReference type="Gene3D" id="1.10.510.10">
    <property type="entry name" value="Transferase(Phosphotransferase) domain 1"/>
    <property type="match status" value="1"/>
</dbReference>
<dbReference type="GO" id="GO:0004672">
    <property type="term" value="F:protein kinase activity"/>
    <property type="evidence" value="ECO:0000318"/>
    <property type="project" value="GO_Central"/>
</dbReference>
<dbReference type="PROSITE" id="PS00109">
    <property type="entry name" value="PROTEIN_KINASE_TYR"/>
    <property type="match status" value="1"/>
</dbReference>
<feature type="compositionally biased region" description="Low complexity" evidence="4">
    <location>
        <begin position="222"/>
        <end position="236"/>
    </location>
</feature>
<evidence type="ECO:0000256" key="1">
    <source>
        <dbReference type="ARBA" id="ARBA00022527"/>
    </source>
</evidence>
<dbReference type="SUPFAM" id="SSF56112">
    <property type="entry name" value="Protein kinase-like (PK-like)"/>
    <property type="match status" value="1"/>
</dbReference>
<dbReference type="Gene3D" id="3.30.200.20">
    <property type="entry name" value="Phosphorylase Kinase, domain 1"/>
    <property type="match status" value="1"/>
</dbReference>
<dbReference type="GO" id="GO:0005886">
    <property type="term" value="C:plasma membrane"/>
    <property type="evidence" value="ECO:0000318"/>
    <property type="project" value="GO_Central"/>
</dbReference>
<feature type="region of interest" description="Disordered" evidence="4">
    <location>
        <begin position="199"/>
        <end position="236"/>
    </location>
</feature>
<dbReference type="PANTHER" id="PTHR47989">
    <property type="entry name" value="OS01G0750732 PROTEIN"/>
    <property type="match status" value="1"/>
</dbReference>
<dbReference type="PANTHER" id="PTHR47989:SF8">
    <property type="entry name" value="INACTIVE PROTEIN KINASE SELMODRAFT_444075-LIKE"/>
    <property type="match status" value="1"/>
</dbReference>
<sequence length="739" mass="82632">MTKEAERVVVILDGSKELNPSIIKWPLVGLSLKPGDKLLVLGILHQVINPSTFSFMGAGKLMGFKSKVDTSSIFGTNRRITVEEMGKKLEQYKKNAALVKISAHYEKEQIEFQVKMLAGYPFKDVAARAVKSFGATWLVLDRHMKNDQRYFVENLSCNIVRLKKDCNAEELRGPNVKDNFKLPQRHIPYAEMIPAIGPQRLHSPQNRGGESIGELQSHSNRKSISGSSSASSISGNRAPVLSYNELKSSSSSMYVHDEAYGTTTGPETGGEHSPLSINESGDQKDLQSPDENPKQHNHNDDWMGGNPGDQVFKNSLCLICKNRRPKIGWMRDFTYAELQAATEGFSAKNFLSEGGFGSVYRGEINGMKIAVKQHKYNASLQGEKEFKSEVHVLRTARHENLVMLVGSCSEGNHRLLVYEYVCNGSLDLHLSSKDSFKTTLWFFTPFLCNEISNRCMHVCISFLAKLIAEHSRRPLSWQKRVKIALGTAKGLKYLHDNNIIHRDMRPNNILVTHEFEPLLGDFGLARTQHEDSDKSSETMTRVVGTLGYLAPEYAECGKVSTKTDVYSFGVVLLQLITGMKTTDKRLGGKSLVGWARPLLKDRNYPDLIDQRILDKHDVHQLFWMVRVAEKCLTKDPQKRLSMDKVVFALNYITDCDNFCGIEDFSPAQSDTVSQNSYDSQSQSPFEDDSVFTIETTSANSPSLFNERLPPSPPISSKSSASTPFGESASSSGSNHERYL</sequence>
<accession>A0A1U8ILX6</accession>
<dbReference type="GO" id="GO:0004674">
    <property type="term" value="F:protein serine/threonine kinase activity"/>
    <property type="evidence" value="ECO:0007669"/>
    <property type="project" value="UniProtKB-KW"/>
</dbReference>
<keyword evidence="1" id="KW-0418">Kinase</keyword>
<dbReference type="InterPro" id="IPR011009">
    <property type="entry name" value="Kinase-like_dom_sf"/>
</dbReference>